<dbReference type="EMBL" id="JAENHP010000014">
    <property type="protein sequence ID" value="MBM2620355.1"/>
    <property type="molecule type" value="Genomic_DNA"/>
</dbReference>
<dbReference type="Gene3D" id="2.180.10.10">
    <property type="entry name" value="RHS repeat-associated core"/>
    <property type="match status" value="2"/>
</dbReference>
<gene>
    <name evidence="4" type="ORF">JIG36_33075</name>
</gene>
<dbReference type="InterPro" id="IPR056823">
    <property type="entry name" value="TEN-like_YD-shell"/>
</dbReference>
<feature type="domain" description="Teneurin-like YD-shell" evidence="3">
    <location>
        <begin position="1578"/>
        <end position="1776"/>
    </location>
</feature>
<dbReference type="NCBIfam" id="TIGR01643">
    <property type="entry name" value="YD_repeat_2x"/>
    <property type="match status" value="1"/>
</dbReference>
<organism evidence="4 5">
    <name type="scientific">Paractinoplanes ovalisporus</name>
    <dbReference type="NCBI Taxonomy" id="2810368"/>
    <lineage>
        <taxon>Bacteria</taxon>
        <taxon>Bacillati</taxon>
        <taxon>Actinomycetota</taxon>
        <taxon>Actinomycetes</taxon>
        <taxon>Micromonosporales</taxon>
        <taxon>Micromonosporaceae</taxon>
        <taxon>Paractinoplanes</taxon>
    </lineage>
</organism>
<keyword evidence="5" id="KW-1185">Reference proteome</keyword>
<evidence type="ECO:0000256" key="2">
    <source>
        <dbReference type="SAM" id="SignalP"/>
    </source>
</evidence>
<name>A0ABS2AKI3_9ACTN</name>
<feature type="chain" id="PRO_5047289735" description="Teneurin-like YD-shell domain-containing protein" evidence="2">
    <location>
        <begin position="23"/>
        <end position="2044"/>
    </location>
</feature>
<dbReference type="RefSeq" id="WP_203380338.1">
    <property type="nucleotide sequence ID" value="NZ_JAENHP010000014.1"/>
</dbReference>
<evidence type="ECO:0000313" key="4">
    <source>
        <dbReference type="EMBL" id="MBM2620355.1"/>
    </source>
</evidence>
<accession>A0ABS2AKI3</accession>
<reference evidence="4 5" key="1">
    <citation type="submission" date="2021-01" db="EMBL/GenBank/DDBJ databases">
        <title>Actinoplanes sp. nov. LDG1-06 isolated from lichen.</title>
        <authorList>
            <person name="Saeng-In P."/>
            <person name="Phongsopitanun W."/>
            <person name="Kanchanasin P."/>
            <person name="Yuki M."/>
            <person name="Kudo T."/>
            <person name="Ohkuma M."/>
            <person name="Tanasupawat S."/>
        </authorList>
    </citation>
    <scope>NUCLEOTIDE SEQUENCE [LARGE SCALE GENOMIC DNA]</scope>
    <source>
        <strain evidence="4 5">LDG1-06</strain>
    </source>
</reference>
<dbReference type="InterPro" id="IPR031325">
    <property type="entry name" value="RHS_repeat"/>
</dbReference>
<keyword evidence="1" id="KW-0677">Repeat</keyword>
<feature type="signal peptide" evidence="2">
    <location>
        <begin position="1"/>
        <end position="22"/>
    </location>
</feature>
<keyword evidence="2" id="KW-0732">Signal</keyword>
<dbReference type="PANTHER" id="PTHR32305:SF17">
    <property type="entry name" value="TRNA NUCLEASE WAPA"/>
    <property type="match status" value="1"/>
</dbReference>
<sequence length="2044" mass="222839">MRHRSSLAAVLIATVTAGLLNAGTAPARAEAKPDVPTPVAREKPVVAGNFKARPRPALPAVPTRLPVAAWPKAAAAELPASGAPADLGGLKIAAKAGRVRAEVLDQSRARAAGVGGVLLNVVAERAAEVRIDYSTMANVYGGDYGARLRLVRTTDGTEVPAVNDAEARTLRATVPATSASGVLLALAADDTSSQGSYSATSMSASSQWSVSPNTGAFTWSYPFRVPPVPGGLQPEVALSYSSQAVDGKTSATNNQSSWVGEGFEYASGFVERSYRSCDDDGHKDVGDLCWARNAVSISLGGRAGTLVQDDVSGAWRIAQDDGSRVEHLTDATIANGDNDGEYWRVTTNDGTQYWFGRNRLPGWSSGKTETNSTWAVPVYGDDTDEPCKADTFAASHCDQAWRWNLDYVVDPRGNVMSYFYEKEKNSYAFAGKTDVNGRQYDRGGYLKYIDYGQRAGEVYSGGLAPARISFTPAERCIVSAAACAKDKLTKDTAVNWPDTPFDRNCNVDTKCSTQQKAPSFWTRIRLVEVTTQIKASATGYSDVEKWRIDHSFTDNGDGSRSLWPYQIRRTGLAGTELPLPVTSLGPLLLENRLDDRDNKPDNLSPLVRPRLASLDTESGAHTFVDYADPECTPTSYPAVGKSTKRCFPVKWTPSGYQEPITDWFHKYVVEETSVSDPVAGTDQMITRYEYLGGAGWRYAAADGVTLDKFRTWNDWRGYEHVKITGGDGVTMRTRSDSYFLRGLHGDKDPDGGTRTVTVEDSTGKTYTDRDEYAGLPLETILYNGAAIVRKEITEPWSEETATDQYVKGTTKYDWGSLHAWAARSLVTRGYIAKDTGGWREMKATQSFDAKAGRVTRLDDQGDLATTADDRCTTTSYADDETRWMRTYASQVVTVGVACGKTADPVTQTISQERTYYDNSDVLGALPSAGDVTKNTALSESTATADTFVTVSAKTYDAMHRVLTETDAEGAVTKRGYATTNGLTTRIETTNHLNQVTVVTYAPQWGLPIQETDANSKATVNAYDSLGRVVKVWFADRRTTVDPSIKYEYGMTRDAATYVRTDRIGNDGGYRTEFQIFDGLLRPRQTQQPGPDGGRLVTDTFYTATGQVKRKNDGYYAAGAPSAVLLDEDEIRNGEVAGQQIFQYDGADRMTVEIYAVAGDEKWRTTTRYGGDRVHVDPPLGGTPTTRLQDVQGHTTELWQAKDRARSGYDKIKYGYTTSGQLKSVQDAAGNDWSFTYDLLGRKLTADDPDAGASEFKYDKAGRLTWMKTGRGDHLFTTYDKLGRRTAIYLGDNASGTKLAGWTYDQYHKGQLSYSQRFEGTSTYSIAYPLRDYAYRPLTTRYIVPTGEGKLAGTYDFTATFNPDGTQQGSSSPVTGDLPAESLVYGYDDLQRRTTVTGSLSTYLTGSLTNHTGAPTQLSMSTGAKTMAELTMEYEKGTGRLKRATTKSRVDGALTPQTDLRYEHDQAGNILSIDDAPEGGRHEKQCFTYDYLQRLTGAWASDTSAQDCSVAPAADTTLNGPAPYWSSYTYDEAGSRQQEIAHDVDGDEDVLLRYVYPEASQQKTLTAVETTTADGQKSTREYKYDAGGNTIQRPGATATQTLSWTAEGRLKQIDEGGRKTSYVYDADGNRLLRKQTDANTLYLPTTELKLTLATNTVTATRYYDLGAGAVAIRSAAGVGFTIGDHQGTAAVAVDAATGAAQRKRTTPFGGARGAAPGTWPSSRGFVGGLVDEPEGLTHLGARDYDPVIGRFVSPDPVVDYLRSQQIHGYTYSDNNPVTMSDPSGENPWEAMYGIVQAGLKAYYDAGGKVNGSSSDHDVAVRVRVANLRRNYPNAHIKFDYKNKYQGADIICYDCSPDAVWVWEVKPVGSESAAANQVNDIRDKLQENLRYRTIGKQEQVRVVRGPVGAFKPIDEYAIASNGHNEVLKVTSAADGVEIYEVHKGRDEPDEAAFRLQRETNKIASEEETRFQEENFERTRWGPKDAGAVTSDPAADALVIGPIALGAAACILYCGPAAVGAGARWLWRAIKPDQQPAMRRGDWDLAG</sequence>
<comment type="caution">
    <text evidence="4">The sequence shown here is derived from an EMBL/GenBank/DDBJ whole genome shotgun (WGS) entry which is preliminary data.</text>
</comment>
<dbReference type="InterPro" id="IPR006530">
    <property type="entry name" value="YD"/>
</dbReference>
<dbReference type="InterPro" id="IPR022385">
    <property type="entry name" value="Rhs_assc_core"/>
</dbReference>
<proteinExistence type="predicted"/>
<dbReference type="Pfam" id="PF25023">
    <property type="entry name" value="TEN_YD-shell"/>
    <property type="match status" value="1"/>
</dbReference>
<protein>
    <recommendedName>
        <fullName evidence="3">Teneurin-like YD-shell domain-containing protein</fullName>
    </recommendedName>
</protein>
<dbReference type="NCBIfam" id="TIGR03696">
    <property type="entry name" value="Rhs_assc_core"/>
    <property type="match status" value="1"/>
</dbReference>
<evidence type="ECO:0000313" key="5">
    <source>
        <dbReference type="Proteomes" id="UP000632138"/>
    </source>
</evidence>
<evidence type="ECO:0000259" key="3">
    <source>
        <dbReference type="Pfam" id="PF25023"/>
    </source>
</evidence>
<evidence type="ECO:0000256" key="1">
    <source>
        <dbReference type="ARBA" id="ARBA00022737"/>
    </source>
</evidence>
<dbReference type="Proteomes" id="UP000632138">
    <property type="component" value="Unassembled WGS sequence"/>
</dbReference>
<dbReference type="Pfam" id="PF05593">
    <property type="entry name" value="RHS_repeat"/>
    <property type="match status" value="1"/>
</dbReference>
<dbReference type="InterPro" id="IPR050708">
    <property type="entry name" value="T6SS_VgrG/RHS"/>
</dbReference>
<dbReference type="PANTHER" id="PTHR32305">
    <property type="match status" value="1"/>
</dbReference>